<gene>
    <name evidence="1" type="primary">cobC2</name>
    <name evidence="1" type="ORF">AAW51_3241</name>
</gene>
<dbReference type="Pfam" id="PF00300">
    <property type="entry name" value="His_Phos_1"/>
    <property type="match status" value="1"/>
</dbReference>
<accession>A0A0G3BKM0</accession>
<organism evidence="1 2">
    <name type="scientific">Caldimonas brevitalea</name>
    <dbReference type="NCBI Taxonomy" id="413882"/>
    <lineage>
        <taxon>Bacteria</taxon>
        <taxon>Pseudomonadati</taxon>
        <taxon>Pseudomonadota</taxon>
        <taxon>Betaproteobacteria</taxon>
        <taxon>Burkholderiales</taxon>
        <taxon>Sphaerotilaceae</taxon>
        <taxon>Caldimonas</taxon>
    </lineage>
</organism>
<proteinExistence type="predicted"/>
<dbReference type="InterPro" id="IPR013078">
    <property type="entry name" value="His_Pase_superF_clade-1"/>
</dbReference>
<dbReference type="Gene3D" id="3.40.50.1240">
    <property type="entry name" value="Phosphoglycerate mutase-like"/>
    <property type="match status" value="1"/>
</dbReference>
<keyword evidence="2" id="KW-1185">Reference proteome</keyword>
<evidence type="ECO:0000313" key="1">
    <source>
        <dbReference type="EMBL" id="AKJ29932.1"/>
    </source>
</evidence>
<reference evidence="1 2" key="1">
    <citation type="submission" date="2015-05" db="EMBL/GenBank/DDBJ databases">
        <authorList>
            <person name="Tang B."/>
            <person name="Yu Y."/>
        </authorList>
    </citation>
    <scope>NUCLEOTIDE SEQUENCE [LARGE SCALE GENOMIC DNA]</scope>
    <source>
        <strain evidence="1 2">DSM 7029</strain>
    </source>
</reference>
<name>A0A0G3BKM0_9BURK</name>
<sequence length="183" mass="20491">MIWRHPRPRGAAGRCIGSTDLPVDPRKAKRLAHRVRAAARRHGWARRIWTSRLQRAAAVGAWLRRWGWQHCRDARLAELDFAAWDGRSWSGIGADEVQAWCDRFADHTPGGGESLRQLFGRCEAFLREHGDATPLLIVGHAGWINTLAFMSAGRPVPERASDWPAPPGYGALRRFRWAAASSG</sequence>
<dbReference type="STRING" id="413882.AAW51_3241"/>
<evidence type="ECO:0000313" key="2">
    <source>
        <dbReference type="Proteomes" id="UP000035352"/>
    </source>
</evidence>
<dbReference type="KEGG" id="pbh:AAW51_3241"/>
<dbReference type="Proteomes" id="UP000035352">
    <property type="component" value="Chromosome"/>
</dbReference>
<dbReference type="AlphaFoldDB" id="A0A0G3BKM0"/>
<dbReference type="InterPro" id="IPR029033">
    <property type="entry name" value="His_PPase_superfam"/>
</dbReference>
<protein>
    <submittedName>
        <fullName evidence="1">Alpha-ribazole phosphatase</fullName>
    </submittedName>
</protein>
<dbReference type="EMBL" id="CP011371">
    <property type="protein sequence ID" value="AKJ29932.1"/>
    <property type="molecule type" value="Genomic_DNA"/>
</dbReference>
<dbReference type="SUPFAM" id="SSF53254">
    <property type="entry name" value="Phosphoglycerate mutase-like"/>
    <property type="match status" value="1"/>
</dbReference>